<feature type="binding site" evidence="3">
    <location>
        <position position="275"/>
    </location>
    <ligand>
        <name>Zn(2+)</name>
        <dbReference type="ChEBI" id="CHEBI:29105"/>
        <label>2</label>
    </ligand>
</feature>
<evidence type="ECO:0000256" key="4">
    <source>
        <dbReference type="RuleBase" id="RU003946"/>
    </source>
</evidence>
<keyword evidence="3" id="KW-0479">Metal-binding</keyword>
<dbReference type="PANTHER" id="PTHR11596">
    <property type="entry name" value="ALKALINE PHOSPHATASE"/>
    <property type="match status" value="1"/>
</dbReference>
<protein>
    <recommendedName>
        <fullName evidence="1">alkaline phosphatase</fullName>
        <ecNumber evidence="1">3.1.3.1</ecNumber>
    </recommendedName>
</protein>
<dbReference type="CDD" id="cd16012">
    <property type="entry name" value="ALP"/>
    <property type="match status" value="1"/>
</dbReference>
<dbReference type="PRINTS" id="PR00113">
    <property type="entry name" value="ALKPHPHTASE"/>
</dbReference>
<dbReference type="Gene3D" id="3.40.720.10">
    <property type="entry name" value="Alkaline Phosphatase, subunit A"/>
    <property type="match status" value="1"/>
</dbReference>
<dbReference type="InterPro" id="IPR017850">
    <property type="entry name" value="Alkaline_phosphatase_core_sf"/>
</dbReference>
<dbReference type="PANTHER" id="PTHR11596:SF5">
    <property type="entry name" value="ALKALINE PHOSPHATASE"/>
    <property type="match status" value="1"/>
</dbReference>
<dbReference type="Proteomes" id="UP000324629">
    <property type="component" value="Unassembled WGS sequence"/>
</dbReference>
<evidence type="ECO:0000313" key="6">
    <source>
        <dbReference type="Proteomes" id="UP000324629"/>
    </source>
</evidence>
<comment type="similarity">
    <text evidence="4">Belongs to the alkaline phosphatase family.</text>
</comment>
<comment type="caution">
    <text evidence="5">The sequence shown here is derived from an EMBL/GenBank/DDBJ whole genome shotgun (WGS) entry which is preliminary data.</text>
</comment>
<dbReference type="GO" id="GO:0046872">
    <property type="term" value="F:metal ion binding"/>
    <property type="evidence" value="ECO:0007669"/>
    <property type="project" value="UniProtKB-KW"/>
</dbReference>
<organism evidence="5 6">
    <name type="scientific">Paragonimus westermani</name>
    <dbReference type="NCBI Taxonomy" id="34504"/>
    <lineage>
        <taxon>Eukaryota</taxon>
        <taxon>Metazoa</taxon>
        <taxon>Spiralia</taxon>
        <taxon>Lophotrochozoa</taxon>
        <taxon>Platyhelminthes</taxon>
        <taxon>Trematoda</taxon>
        <taxon>Digenea</taxon>
        <taxon>Plagiorchiida</taxon>
        <taxon>Troglotremata</taxon>
        <taxon>Troglotrematidae</taxon>
        <taxon>Paragonimus</taxon>
    </lineage>
</organism>
<keyword evidence="6" id="KW-1185">Reference proteome</keyword>
<feature type="binding site" evidence="3">
    <location>
        <position position="73"/>
    </location>
    <ligand>
        <name>Zn(2+)</name>
        <dbReference type="ChEBI" id="CHEBI:29105"/>
        <label>2</label>
    </ligand>
</feature>
<feature type="binding site" evidence="3">
    <location>
        <position position="233"/>
    </location>
    <ligand>
        <name>Zn(2+)</name>
        <dbReference type="ChEBI" id="CHEBI:29105"/>
        <label>2</label>
    </ligand>
</feature>
<dbReference type="EMBL" id="QNGE01002199">
    <property type="protein sequence ID" value="KAA3676005.1"/>
    <property type="molecule type" value="Genomic_DNA"/>
</dbReference>
<comment type="cofactor">
    <cofactor evidence="3">
        <name>Mg(2+)</name>
        <dbReference type="ChEBI" id="CHEBI:18420"/>
    </cofactor>
    <text evidence="3">Binds 1 Mg(2+) ion.</text>
</comment>
<evidence type="ECO:0000256" key="2">
    <source>
        <dbReference type="ARBA" id="ARBA00022553"/>
    </source>
</evidence>
<dbReference type="SMART" id="SM00098">
    <property type="entry name" value="alkPPc"/>
    <property type="match status" value="1"/>
</dbReference>
<evidence type="ECO:0000313" key="5">
    <source>
        <dbReference type="EMBL" id="KAA3676005.1"/>
    </source>
</evidence>
<dbReference type="SUPFAM" id="SSF53649">
    <property type="entry name" value="Alkaline phosphatase-like"/>
    <property type="match status" value="1"/>
</dbReference>
<dbReference type="AlphaFoldDB" id="A0A5J4NKA6"/>
<evidence type="ECO:0000256" key="1">
    <source>
        <dbReference type="ARBA" id="ARBA00012647"/>
    </source>
</evidence>
<accession>A0A5J4NKA6</accession>
<dbReference type="GO" id="GO:0004035">
    <property type="term" value="F:alkaline phosphatase activity"/>
    <property type="evidence" value="ECO:0007669"/>
    <property type="project" value="UniProtKB-EC"/>
</dbReference>
<feature type="binding site" evidence="3">
    <location>
        <position position="237"/>
    </location>
    <ligand>
        <name>Zn(2+)</name>
        <dbReference type="ChEBI" id="CHEBI:29105"/>
        <label>2</label>
    </ligand>
</feature>
<evidence type="ECO:0000256" key="3">
    <source>
        <dbReference type="PIRSR" id="PIRSR601952-2"/>
    </source>
</evidence>
<dbReference type="InterPro" id="IPR001952">
    <property type="entry name" value="Alkaline_phosphatase"/>
</dbReference>
<dbReference type="Pfam" id="PF00245">
    <property type="entry name" value="Alk_phosphatase"/>
    <property type="match status" value="1"/>
</dbReference>
<keyword evidence="3" id="KW-0862">Zinc</keyword>
<keyword evidence="3" id="KW-0460">Magnesium</keyword>
<feature type="binding site" evidence="3">
    <location>
        <position position="75"/>
    </location>
    <ligand>
        <name>Mg(2+)</name>
        <dbReference type="ChEBI" id="CHEBI:18420"/>
    </ligand>
</feature>
<comment type="cofactor">
    <cofactor evidence="3">
        <name>Zn(2+)</name>
        <dbReference type="ChEBI" id="CHEBI:29105"/>
    </cofactor>
    <text evidence="3">Binds 2 Zn(2+) ions.</text>
</comment>
<proteinExistence type="inferred from homology"/>
<feature type="binding site" evidence="3">
    <location>
        <position position="349"/>
    </location>
    <ligand>
        <name>Zn(2+)</name>
        <dbReference type="ChEBI" id="CHEBI:29105"/>
        <label>1</label>
    </ligand>
</feature>
<gene>
    <name evidence="5" type="ORF">DEA37_0008590</name>
</gene>
<keyword evidence="2" id="KW-0597">Phosphoprotein</keyword>
<reference evidence="5 6" key="1">
    <citation type="journal article" date="2019" name="Gigascience">
        <title>Whole-genome sequence of the oriental lung fluke Paragonimus westermani.</title>
        <authorList>
            <person name="Oey H."/>
            <person name="Zakrzewski M."/>
            <person name="Narain K."/>
            <person name="Devi K.R."/>
            <person name="Agatsuma T."/>
            <person name="Nawaratna S."/>
            <person name="Gobert G.N."/>
            <person name="Jones M.K."/>
            <person name="Ragan M.A."/>
            <person name="McManus D.P."/>
            <person name="Krause L."/>
        </authorList>
    </citation>
    <scope>NUCLEOTIDE SEQUENCE [LARGE SCALE GENOMIC DNA]</scope>
    <source>
        <strain evidence="5 6">IND2009</strain>
    </source>
</reference>
<feature type="binding site" evidence="3">
    <location>
        <position position="274"/>
    </location>
    <ligand>
        <name>Zn(2+)</name>
        <dbReference type="ChEBI" id="CHEBI:29105"/>
        <label>2</label>
    </ligand>
</feature>
<dbReference type="EC" id="3.1.3.1" evidence="1"/>
<name>A0A5J4NKA6_9TREM</name>
<feature type="binding site" evidence="3">
    <location>
        <position position="228"/>
    </location>
    <ligand>
        <name>Mg(2+)</name>
        <dbReference type="ChEBI" id="CHEBI:18420"/>
    </ligand>
</feature>
<sequence>MERRGELQCSVLITTNCSAMCTKTVQYVVGLTGVKECCTCKPFASSQKIQSTLMLAQKNGLSTGIVTNTRITHATPAACYAHSTDRSYEFDSLVSPSDSSFVCEDIASQLITNGLDFNVILAGGSRMFYQNASAVTPEMPGSRTDGKNLFEHWLREQQTRNRAHKLVFNAEELRKLNLSEIDHLLGLLAPDHLDYEVHRADQPSLSELTEIAVKILSRNPKGYLLLVEGGRIDHGHHANRAKYALTETLALEEAVNTATKHVNFDETLMVVTADHSHAYGVIGYANRRTHVLVLDNILLALDGYPYLISAYSSGPGGSPKKPRGDPSNDRIFEDEYRQQALVPLASGTHAADDVPLYATGPFSQLFHRPMDNTYVAHATMFALCLEEYKGEPHCTRRSTSPKTYMCPYQLLFLIGARILLTNFM</sequence>
<keyword evidence="5" id="KW-0378">Hydrolase</keyword>